<evidence type="ECO:0000256" key="1">
    <source>
        <dbReference type="SAM" id="MobiDB-lite"/>
    </source>
</evidence>
<dbReference type="Proteomes" id="UP000077266">
    <property type="component" value="Unassembled WGS sequence"/>
</dbReference>
<evidence type="ECO:0000313" key="2">
    <source>
        <dbReference type="EMBL" id="KZW01540.1"/>
    </source>
</evidence>
<dbReference type="InParanoid" id="A0A166BJ29"/>
<organism evidence="2 3">
    <name type="scientific">Exidia glandulosa HHB12029</name>
    <dbReference type="NCBI Taxonomy" id="1314781"/>
    <lineage>
        <taxon>Eukaryota</taxon>
        <taxon>Fungi</taxon>
        <taxon>Dikarya</taxon>
        <taxon>Basidiomycota</taxon>
        <taxon>Agaricomycotina</taxon>
        <taxon>Agaricomycetes</taxon>
        <taxon>Auriculariales</taxon>
        <taxon>Exidiaceae</taxon>
        <taxon>Exidia</taxon>
    </lineage>
</organism>
<sequence>MQRANLNNNHSNPLYNNSRTGKTKTNSPPPAPPTQGPRPRLPGSLSTNTIASGGSRDIFAGFKSSPLPPPLATRAGYPLCLPHSSGSADQVQVVERTDASTSASNEHENPDDIDHDDDDLFGPDPDTESDVAKSKSPSPRQARFPLCLPPRSAVNAVERSDASTSTVTSTTYGPVATHSATSPTLDVDGIEISTEEDYQRAKDGEPSAKKNKELSVRKKRKTPPPKMEDINQRVGARPAEPHEDGLHTFRLPRPPNAVVLSCKPLPPPPPPPPQETASFSPFASSNDEKGPNAAGPSQPRVTLRKSAVSTPATTVSSSSPLAGPSNRQTSTARARAQRLPRPAALESHEPPAQAPHTDMFWGQRLSKPSPSRSTHALPAPGQSNNPTASTSSLPVAALRTTLDKEDGPVESPHVLPATDAIFFRGQPYKPSEAPNYGDVRDGPSGSSPTADATPDAGSIYGHAVTNESHKAATAKKKAKGPAVPRGRKKNAQGPEGQGHAADDNSSVKKKPVARSRKKQVVAAPTSEESINSGSQGHQTSTTDTANCRESTFPAQPRGRTSSTSSEEIPLSSIYHSGIGTGAATALSYSFAGTPSTLSARQLCGQDCISLDSDVSVAPQAAQVPVPSTLPKKNAPAAAHRPTPAPKRKLPADIEDSQPGPARKVAKKHEPSQGVSESYTQAAEPVSMGAPTTTPSGSSHSQGEKRKRCDKPEDDSEPGPARKRPVRFSGEISYYYTTPGPLDATTTSSSLDHAMDMEIVSASDIAGSVPQDSDAGYYDADYVSGMLLPDLPGNYHAAAPTGAHQVSGSSFYGSPFVASESLGDHTATPPNPVCPPSSLAPAVSRALRSAPAIAGPEHWIPPLAPTPAVVVAPSPSPSPSPPPTKQWEFFKITENVYWGPDRESCTQSCPLPYPLGLTMGASTLNFPPGTLQNPETYAPLLDWLGYMRDTRYIPAYRQTLDPLLDWLAYMSDTRYIPAPR</sequence>
<name>A0A166BJ29_EXIGL</name>
<accession>A0A166BJ29</accession>
<feature type="compositionally biased region" description="Polar residues" evidence="1">
    <location>
        <begin position="381"/>
        <end position="393"/>
    </location>
</feature>
<evidence type="ECO:0000313" key="3">
    <source>
        <dbReference type="Proteomes" id="UP000077266"/>
    </source>
</evidence>
<feature type="compositionally biased region" description="Acidic residues" evidence="1">
    <location>
        <begin position="113"/>
        <end position="129"/>
    </location>
</feature>
<feature type="compositionally biased region" description="Low complexity" evidence="1">
    <location>
        <begin position="327"/>
        <end position="345"/>
    </location>
</feature>
<gene>
    <name evidence="2" type="ORF">EXIGLDRAFT_65246</name>
</gene>
<dbReference type="AlphaFoldDB" id="A0A166BJ29"/>
<dbReference type="EMBL" id="KV425893">
    <property type="protein sequence ID" value="KZW01540.1"/>
    <property type="molecule type" value="Genomic_DNA"/>
</dbReference>
<protein>
    <submittedName>
        <fullName evidence="2">Uncharacterized protein</fullName>
    </submittedName>
</protein>
<feature type="compositionally biased region" description="Basic and acidic residues" evidence="1">
    <location>
        <begin position="197"/>
        <end position="216"/>
    </location>
</feature>
<feature type="compositionally biased region" description="Pro residues" evidence="1">
    <location>
        <begin position="27"/>
        <end position="40"/>
    </location>
</feature>
<keyword evidence="3" id="KW-1185">Reference proteome</keyword>
<reference evidence="2 3" key="1">
    <citation type="journal article" date="2016" name="Mol. Biol. Evol.">
        <title>Comparative Genomics of Early-Diverging Mushroom-Forming Fungi Provides Insights into the Origins of Lignocellulose Decay Capabilities.</title>
        <authorList>
            <person name="Nagy L.G."/>
            <person name="Riley R."/>
            <person name="Tritt A."/>
            <person name="Adam C."/>
            <person name="Daum C."/>
            <person name="Floudas D."/>
            <person name="Sun H."/>
            <person name="Yadav J.S."/>
            <person name="Pangilinan J."/>
            <person name="Larsson K.H."/>
            <person name="Matsuura K."/>
            <person name="Barry K."/>
            <person name="Labutti K."/>
            <person name="Kuo R."/>
            <person name="Ohm R.A."/>
            <person name="Bhattacharya S.S."/>
            <person name="Shirouzu T."/>
            <person name="Yoshinaga Y."/>
            <person name="Martin F.M."/>
            <person name="Grigoriev I.V."/>
            <person name="Hibbett D.S."/>
        </authorList>
    </citation>
    <scope>NUCLEOTIDE SEQUENCE [LARGE SCALE GENOMIC DNA]</scope>
    <source>
        <strain evidence="2 3">HHB12029</strain>
    </source>
</reference>
<proteinExistence type="predicted"/>
<feature type="compositionally biased region" description="Polar residues" evidence="1">
    <location>
        <begin position="526"/>
        <end position="553"/>
    </location>
</feature>
<feature type="compositionally biased region" description="Basic residues" evidence="1">
    <location>
        <begin position="472"/>
        <end position="490"/>
    </location>
</feature>
<feature type="compositionally biased region" description="Pro residues" evidence="1">
    <location>
        <begin position="264"/>
        <end position="274"/>
    </location>
</feature>
<feature type="compositionally biased region" description="Basic residues" evidence="1">
    <location>
        <begin position="507"/>
        <end position="519"/>
    </location>
</feature>
<feature type="compositionally biased region" description="Low complexity" evidence="1">
    <location>
        <begin position="1"/>
        <end position="18"/>
    </location>
</feature>
<feature type="compositionally biased region" description="Low complexity" evidence="1">
    <location>
        <begin position="306"/>
        <end position="320"/>
    </location>
</feature>
<feature type="compositionally biased region" description="Polar residues" evidence="1">
    <location>
        <begin position="689"/>
        <end position="700"/>
    </location>
</feature>
<feature type="region of interest" description="Disordered" evidence="1">
    <location>
        <begin position="1"/>
        <end position="568"/>
    </location>
</feature>
<feature type="region of interest" description="Disordered" evidence="1">
    <location>
        <begin position="625"/>
        <end position="725"/>
    </location>
</feature>
<feature type="compositionally biased region" description="Polar residues" evidence="1">
    <location>
        <begin position="275"/>
        <end position="285"/>
    </location>
</feature>